<dbReference type="Pfam" id="PF04479">
    <property type="entry name" value="RTA1"/>
    <property type="match status" value="1"/>
</dbReference>
<reference evidence="6" key="1">
    <citation type="journal article" date="2020" name="Nat. Commun.">
        <title>Large-scale genome sequencing of mycorrhizal fungi provides insights into the early evolution of symbiotic traits.</title>
        <authorList>
            <person name="Miyauchi S."/>
            <person name="Kiss E."/>
            <person name="Kuo A."/>
            <person name="Drula E."/>
            <person name="Kohler A."/>
            <person name="Sanchez-Garcia M."/>
            <person name="Morin E."/>
            <person name="Andreopoulos B."/>
            <person name="Barry K.W."/>
            <person name="Bonito G."/>
            <person name="Buee M."/>
            <person name="Carver A."/>
            <person name="Chen C."/>
            <person name="Cichocki N."/>
            <person name="Clum A."/>
            <person name="Culley D."/>
            <person name="Crous P.W."/>
            <person name="Fauchery L."/>
            <person name="Girlanda M."/>
            <person name="Hayes R.D."/>
            <person name="Keri Z."/>
            <person name="LaButti K."/>
            <person name="Lipzen A."/>
            <person name="Lombard V."/>
            <person name="Magnuson J."/>
            <person name="Maillard F."/>
            <person name="Murat C."/>
            <person name="Nolan M."/>
            <person name="Ohm R.A."/>
            <person name="Pangilinan J."/>
            <person name="Pereira M.F."/>
            <person name="Perotto S."/>
            <person name="Peter M."/>
            <person name="Pfister S."/>
            <person name="Riley R."/>
            <person name="Sitrit Y."/>
            <person name="Stielow J.B."/>
            <person name="Szollosi G."/>
            <person name="Zifcakova L."/>
            <person name="Stursova M."/>
            <person name="Spatafora J.W."/>
            <person name="Tedersoo L."/>
            <person name="Vaario L.M."/>
            <person name="Yamada A."/>
            <person name="Yan M."/>
            <person name="Wang P."/>
            <person name="Xu J."/>
            <person name="Bruns T."/>
            <person name="Baldrian P."/>
            <person name="Vilgalys R."/>
            <person name="Dunand C."/>
            <person name="Henrissat B."/>
            <person name="Grigoriev I.V."/>
            <person name="Hibbett D."/>
            <person name="Nagy L.G."/>
            <person name="Martin F.M."/>
        </authorList>
    </citation>
    <scope>NUCLEOTIDE SEQUENCE</scope>
    <source>
        <strain evidence="6">UH-Tt-Lm1</strain>
    </source>
</reference>
<evidence type="ECO:0000313" key="6">
    <source>
        <dbReference type="EMBL" id="KAF9790457.1"/>
    </source>
</evidence>
<dbReference type="AlphaFoldDB" id="A0A9P6HLV3"/>
<feature type="transmembrane region" description="Helical" evidence="5">
    <location>
        <begin position="126"/>
        <end position="150"/>
    </location>
</feature>
<comment type="caution">
    <text evidence="6">The sequence shown here is derived from an EMBL/GenBank/DDBJ whole genome shotgun (WGS) entry which is preliminary data.</text>
</comment>
<keyword evidence="4 5" id="KW-0472">Membrane</keyword>
<dbReference type="GO" id="GO:0005886">
    <property type="term" value="C:plasma membrane"/>
    <property type="evidence" value="ECO:0007669"/>
    <property type="project" value="TreeGrafter"/>
</dbReference>
<feature type="transmembrane region" description="Helical" evidence="5">
    <location>
        <begin position="81"/>
        <end position="105"/>
    </location>
</feature>
<keyword evidence="3 5" id="KW-1133">Transmembrane helix</keyword>
<dbReference type="EMBL" id="WIUZ02000002">
    <property type="protein sequence ID" value="KAF9790457.1"/>
    <property type="molecule type" value="Genomic_DNA"/>
</dbReference>
<name>A0A9P6HLV3_9AGAM</name>
<evidence type="ECO:0000256" key="3">
    <source>
        <dbReference type="ARBA" id="ARBA00022989"/>
    </source>
</evidence>
<feature type="transmembrane region" description="Helical" evidence="5">
    <location>
        <begin position="50"/>
        <end position="69"/>
    </location>
</feature>
<comment type="subcellular location">
    <subcellularLocation>
        <location evidence="1">Membrane</location>
        <topology evidence="1">Multi-pass membrane protein</topology>
    </subcellularLocation>
</comment>
<protein>
    <submittedName>
        <fullName evidence="6">RTA1-domain-containing protein</fullName>
    </submittedName>
</protein>
<evidence type="ECO:0000256" key="2">
    <source>
        <dbReference type="ARBA" id="ARBA00022692"/>
    </source>
</evidence>
<dbReference type="GO" id="GO:0000324">
    <property type="term" value="C:fungal-type vacuole"/>
    <property type="evidence" value="ECO:0007669"/>
    <property type="project" value="TreeGrafter"/>
</dbReference>
<accession>A0A9P6HLV3</accession>
<feature type="transmembrane region" description="Helical" evidence="5">
    <location>
        <begin position="162"/>
        <end position="186"/>
    </location>
</feature>
<evidence type="ECO:0000313" key="7">
    <source>
        <dbReference type="Proteomes" id="UP000736335"/>
    </source>
</evidence>
<keyword evidence="2 5" id="KW-0812">Transmembrane</keyword>
<proteinExistence type="predicted"/>
<organism evidence="6 7">
    <name type="scientific">Thelephora terrestris</name>
    <dbReference type="NCBI Taxonomy" id="56493"/>
    <lineage>
        <taxon>Eukaryota</taxon>
        <taxon>Fungi</taxon>
        <taxon>Dikarya</taxon>
        <taxon>Basidiomycota</taxon>
        <taxon>Agaricomycotina</taxon>
        <taxon>Agaricomycetes</taxon>
        <taxon>Thelephorales</taxon>
        <taxon>Thelephoraceae</taxon>
        <taxon>Thelephora</taxon>
    </lineage>
</organism>
<evidence type="ECO:0000256" key="4">
    <source>
        <dbReference type="ARBA" id="ARBA00023136"/>
    </source>
</evidence>
<gene>
    <name evidence="6" type="ORF">BJ322DRAFT_1104113</name>
</gene>
<dbReference type="PANTHER" id="PTHR31465:SF9">
    <property type="entry name" value="SPHINGOID LONG-CHAIN BASE TRANSPORTER RSB1"/>
    <property type="match status" value="1"/>
</dbReference>
<reference evidence="6" key="2">
    <citation type="submission" date="2020-11" db="EMBL/GenBank/DDBJ databases">
        <authorList>
            <consortium name="DOE Joint Genome Institute"/>
            <person name="Kuo A."/>
            <person name="Miyauchi S."/>
            <person name="Kiss E."/>
            <person name="Drula E."/>
            <person name="Kohler A."/>
            <person name="Sanchez-Garcia M."/>
            <person name="Andreopoulos B."/>
            <person name="Barry K.W."/>
            <person name="Bonito G."/>
            <person name="Buee M."/>
            <person name="Carver A."/>
            <person name="Chen C."/>
            <person name="Cichocki N."/>
            <person name="Clum A."/>
            <person name="Culley D."/>
            <person name="Crous P.W."/>
            <person name="Fauchery L."/>
            <person name="Girlanda M."/>
            <person name="Hayes R."/>
            <person name="Keri Z."/>
            <person name="Labutti K."/>
            <person name="Lipzen A."/>
            <person name="Lombard V."/>
            <person name="Magnuson J."/>
            <person name="Maillard F."/>
            <person name="Morin E."/>
            <person name="Murat C."/>
            <person name="Nolan M."/>
            <person name="Ohm R."/>
            <person name="Pangilinan J."/>
            <person name="Pereira M."/>
            <person name="Perotto S."/>
            <person name="Peter M."/>
            <person name="Riley R."/>
            <person name="Sitrit Y."/>
            <person name="Stielow B."/>
            <person name="Szollosi G."/>
            <person name="Zifcakova L."/>
            <person name="Stursova M."/>
            <person name="Spatafora J.W."/>
            <person name="Tedersoo L."/>
            <person name="Vaario L.-M."/>
            <person name="Yamada A."/>
            <person name="Yan M."/>
            <person name="Wang P."/>
            <person name="Xu J."/>
            <person name="Bruns T."/>
            <person name="Baldrian P."/>
            <person name="Vilgalys R."/>
            <person name="Henrissat B."/>
            <person name="Grigoriev I.V."/>
            <person name="Hibbett D."/>
            <person name="Nagy L.G."/>
            <person name="Martin F.M."/>
        </authorList>
    </citation>
    <scope>NUCLEOTIDE SEQUENCE</scope>
    <source>
        <strain evidence="6">UH-Tt-Lm1</strain>
    </source>
</reference>
<evidence type="ECO:0000256" key="1">
    <source>
        <dbReference type="ARBA" id="ARBA00004141"/>
    </source>
</evidence>
<dbReference type="Proteomes" id="UP000736335">
    <property type="component" value="Unassembled WGS sequence"/>
</dbReference>
<feature type="transmembrane region" description="Helical" evidence="5">
    <location>
        <begin position="16"/>
        <end position="38"/>
    </location>
</feature>
<evidence type="ECO:0000256" key="5">
    <source>
        <dbReference type="SAM" id="Phobius"/>
    </source>
</evidence>
<sequence>MTNSTSAGPNSDDTRFYGYIPSLAATVIFTVLFFFSTIIHLGQSIRYKMWFLLLTAVAAGNFEVTGWAARTYSHFHPDKLMPYLIQTVSTINAPTPLVAAYFIILAEIIRRLGPCYSRLRPKMYSIVFLTADIVALTVQGVGGAIAATAAGNNKDPTMGGRIMLGGIVFQMIAITGYMILAIEFIFRYLNDKPFQRPDNEPPTGNYYLDKKMKTMLLGTSFSSLAIYVRSVYRTIELTDGWNGRIITTEIYFNTMDGAMIVLAMYCLNVFHPGRLLGPFTSIEKAESVIDDDLLKKKGYA</sequence>
<keyword evidence="7" id="KW-1185">Reference proteome</keyword>
<dbReference type="PANTHER" id="PTHR31465">
    <property type="entry name" value="PROTEIN RTA1-RELATED"/>
    <property type="match status" value="1"/>
</dbReference>
<dbReference type="InterPro" id="IPR007568">
    <property type="entry name" value="RTA1"/>
</dbReference>
<dbReference type="OrthoDB" id="3358017at2759"/>